<feature type="domain" description="Mechanosensitive ion channel MscS" evidence="6">
    <location>
        <begin position="187"/>
        <end position="252"/>
    </location>
</feature>
<keyword evidence="4 5" id="KW-0472">Membrane</keyword>
<organism evidence="7 8">
    <name type="scientific">Qipengyuania flava</name>
    <dbReference type="NCBI Taxonomy" id="192812"/>
    <lineage>
        <taxon>Bacteria</taxon>
        <taxon>Pseudomonadati</taxon>
        <taxon>Pseudomonadota</taxon>
        <taxon>Alphaproteobacteria</taxon>
        <taxon>Sphingomonadales</taxon>
        <taxon>Erythrobacteraceae</taxon>
        <taxon>Qipengyuania</taxon>
    </lineage>
</organism>
<evidence type="ECO:0000256" key="2">
    <source>
        <dbReference type="ARBA" id="ARBA00022692"/>
    </source>
</evidence>
<dbReference type="AlphaFoldDB" id="A0A3T1CEA5"/>
<dbReference type="EMBL" id="AP019389">
    <property type="protein sequence ID" value="BBI19292.1"/>
    <property type="molecule type" value="Genomic_DNA"/>
</dbReference>
<evidence type="ECO:0000259" key="6">
    <source>
        <dbReference type="Pfam" id="PF00924"/>
    </source>
</evidence>
<evidence type="ECO:0000256" key="3">
    <source>
        <dbReference type="ARBA" id="ARBA00022989"/>
    </source>
</evidence>
<dbReference type="Gene3D" id="1.10.287.1260">
    <property type="match status" value="1"/>
</dbReference>
<gene>
    <name evidence="7" type="ORF">EKJ_01390</name>
</gene>
<sequence length="362" mass="39981">MLDRYDPRNWPISYEGVIHTLIVLGSAVLLALVAHWVVFALLRRLARSSESTIDDMVVEAVRKPLRWATIAFAIAAAAENDALVGRGWDMLASFLVPAVIGWVAYAIVRGLARGYEAKISEASDPVAQRGRLTRIAILSRTVKVGIIIVTVSLIMLNIPGVRDVGTTLLASAGLAALAVGAAAQPALKSLIGGLQMAITQPLRIGDLVKVDGQAGRVEEIRMSFVTIRTWDERVLVVPTIRFLDESFENWSRIDERLTGPVMLHLDPIADVEPIRAEFERYVQAHELWDGRNLQLLMTEAYPESVELRLSMSAETIGDLWVLRCGVREHMLAWLRHNQPDALIRHRLEVPGGHPKAEEPAAP</sequence>
<evidence type="ECO:0000256" key="4">
    <source>
        <dbReference type="ARBA" id="ARBA00023136"/>
    </source>
</evidence>
<reference evidence="7 8" key="1">
    <citation type="submission" date="2019-01" db="EMBL/GenBank/DDBJ databases">
        <title>Complete genome sequence of Erythrobacter flavus KJ5.</title>
        <authorList>
            <person name="Kanesaki Y."/>
            <person name="Brotosudarmo T."/>
            <person name="Moriuchi R."/>
            <person name="Awai K."/>
        </authorList>
    </citation>
    <scope>NUCLEOTIDE SEQUENCE [LARGE SCALE GENOMIC DNA]</scope>
    <source>
        <strain evidence="7 8">KJ5</strain>
    </source>
</reference>
<feature type="transmembrane region" description="Helical" evidence="5">
    <location>
        <begin position="90"/>
        <end position="108"/>
    </location>
</feature>
<feature type="transmembrane region" description="Helical" evidence="5">
    <location>
        <begin position="20"/>
        <end position="43"/>
    </location>
</feature>
<dbReference type="Pfam" id="PF00924">
    <property type="entry name" value="MS_channel_2nd"/>
    <property type="match status" value="1"/>
</dbReference>
<dbReference type="RefSeq" id="WP_067506475.1">
    <property type="nucleotide sequence ID" value="NZ_AP019389.1"/>
</dbReference>
<dbReference type="Proteomes" id="UP000290057">
    <property type="component" value="Chromosome"/>
</dbReference>
<dbReference type="PANTHER" id="PTHR30566">
    <property type="entry name" value="YNAI-RELATED MECHANOSENSITIVE ION CHANNEL"/>
    <property type="match status" value="1"/>
</dbReference>
<dbReference type="InterPro" id="IPR010920">
    <property type="entry name" value="LSM_dom_sf"/>
</dbReference>
<name>A0A3T1CEA5_9SPHN</name>
<proteinExistence type="predicted"/>
<protein>
    <submittedName>
        <fullName evidence="7">Membrane protein</fullName>
    </submittedName>
</protein>
<evidence type="ECO:0000256" key="5">
    <source>
        <dbReference type="SAM" id="Phobius"/>
    </source>
</evidence>
<keyword evidence="8" id="KW-1185">Reference proteome</keyword>
<dbReference type="InterPro" id="IPR006685">
    <property type="entry name" value="MscS_channel_2nd"/>
</dbReference>
<dbReference type="InterPro" id="IPR023408">
    <property type="entry name" value="MscS_beta-dom_sf"/>
</dbReference>
<evidence type="ECO:0000256" key="1">
    <source>
        <dbReference type="ARBA" id="ARBA00004370"/>
    </source>
</evidence>
<accession>A0A3T1CEA5</accession>
<evidence type="ECO:0000313" key="7">
    <source>
        <dbReference type="EMBL" id="BBI19292.1"/>
    </source>
</evidence>
<comment type="subcellular location">
    <subcellularLocation>
        <location evidence="1">Membrane</location>
    </subcellularLocation>
</comment>
<keyword evidence="2 5" id="KW-0812">Transmembrane</keyword>
<dbReference type="Gene3D" id="2.30.30.60">
    <property type="match status" value="1"/>
</dbReference>
<dbReference type="GO" id="GO:0008381">
    <property type="term" value="F:mechanosensitive monoatomic ion channel activity"/>
    <property type="evidence" value="ECO:0007669"/>
    <property type="project" value="UniProtKB-ARBA"/>
</dbReference>
<dbReference type="SUPFAM" id="SSF50182">
    <property type="entry name" value="Sm-like ribonucleoproteins"/>
    <property type="match status" value="1"/>
</dbReference>
<keyword evidence="3 5" id="KW-1133">Transmembrane helix</keyword>
<dbReference type="GO" id="GO:0016020">
    <property type="term" value="C:membrane"/>
    <property type="evidence" value="ECO:0007669"/>
    <property type="project" value="UniProtKB-SubCell"/>
</dbReference>
<evidence type="ECO:0000313" key="8">
    <source>
        <dbReference type="Proteomes" id="UP000290057"/>
    </source>
</evidence>
<feature type="transmembrane region" description="Helical" evidence="5">
    <location>
        <begin position="137"/>
        <end position="156"/>
    </location>
</feature>
<dbReference type="PANTHER" id="PTHR30566:SF25">
    <property type="entry name" value="INNER MEMBRANE PROTEIN"/>
    <property type="match status" value="1"/>
</dbReference>